<dbReference type="EMBL" id="LT906454">
    <property type="protein sequence ID" value="SNV46179.1"/>
    <property type="molecule type" value="Genomic_DNA"/>
</dbReference>
<accession>A0A239XH58</accession>
<feature type="binding site" evidence="6 7">
    <location>
        <position position="233"/>
    </location>
    <ligand>
        <name>Zn(2+)</name>
        <dbReference type="ChEBI" id="CHEBI:29105"/>
    </ligand>
</feature>
<organism evidence="9 10">
    <name type="scientific">Streptococcus acidominimus</name>
    <dbReference type="NCBI Taxonomy" id="1326"/>
    <lineage>
        <taxon>Bacteria</taxon>
        <taxon>Bacillati</taxon>
        <taxon>Bacillota</taxon>
        <taxon>Bacilli</taxon>
        <taxon>Lactobacillales</taxon>
        <taxon>Streptococcaceae</taxon>
        <taxon>Streptococcus</taxon>
    </lineage>
</organism>
<dbReference type="GO" id="GO:0032259">
    <property type="term" value="P:methylation"/>
    <property type="evidence" value="ECO:0007669"/>
    <property type="project" value="UniProtKB-KW"/>
</dbReference>
<feature type="binding site" evidence="7">
    <location>
        <position position="302"/>
    </location>
    <ligand>
        <name>Zn(2+)</name>
        <dbReference type="ChEBI" id="CHEBI:29105"/>
    </ligand>
</feature>
<dbReference type="PANTHER" id="PTHR46015">
    <property type="entry name" value="ZGC:172121"/>
    <property type="match status" value="1"/>
</dbReference>
<dbReference type="Gene3D" id="3.20.20.330">
    <property type="entry name" value="Homocysteine-binding-like domain"/>
    <property type="match status" value="1"/>
</dbReference>
<evidence type="ECO:0000256" key="2">
    <source>
        <dbReference type="ARBA" id="ARBA00022679"/>
    </source>
</evidence>
<evidence type="ECO:0000256" key="5">
    <source>
        <dbReference type="ARBA" id="ARBA00076752"/>
    </source>
</evidence>
<keyword evidence="1 7" id="KW-0489">Methyltransferase</keyword>
<dbReference type="OrthoDB" id="9803687at2"/>
<dbReference type="RefSeq" id="WP_095123538.1">
    <property type="nucleotide sequence ID" value="NZ_LT906454.1"/>
</dbReference>
<dbReference type="Pfam" id="PF02574">
    <property type="entry name" value="S-methyl_trans"/>
    <property type="match status" value="1"/>
</dbReference>
<keyword evidence="4 6" id="KW-0862">Zinc</keyword>
<dbReference type="SUPFAM" id="SSF82282">
    <property type="entry name" value="Homocysteine S-methyltransferase"/>
    <property type="match status" value="1"/>
</dbReference>
<feature type="binding site" evidence="7">
    <location>
        <position position="301"/>
    </location>
    <ligand>
        <name>Zn(2+)</name>
        <dbReference type="ChEBI" id="CHEBI:29105"/>
    </ligand>
</feature>
<reference evidence="9 10" key="1">
    <citation type="submission" date="2017-06" db="EMBL/GenBank/DDBJ databases">
        <authorList>
            <consortium name="Pathogen Informatics"/>
        </authorList>
    </citation>
    <scope>NUCLEOTIDE SEQUENCE [LARGE SCALE GENOMIC DNA]</scope>
    <source>
        <strain evidence="9 10">NCTC11291</strain>
    </source>
</reference>
<dbReference type="FunFam" id="3.20.20.330:FF:000002">
    <property type="entry name" value="Homocysteine S-methyltransferase"/>
    <property type="match status" value="1"/>
</dbReference>
<evidence type="ECO:0000256" key="4">
    <source>
        <dbReference type="ARBA" id="ARBA00022833"/>
    </source>
</evidence>
<proteinExistence type="predicted"/>
<dbReference type="GO" id="GO:0008270">
    <property type="term" value="F:zinc ion binding"/>
    <property type="evidence" value="ECO:0007669"/>
    <property type="project" value="InterPro"/>
</dbReference>
<evidence type="ECO:0000313" key="9">
    <source>
        <dbReference type="EMBL" id="SNV46179.1"/>
    </source>
</evidence>
<dbReference type="KEGG" id="saco:SAME_02145"/>
<dbReference type="GO" id="GO:0009086">
    <property type="term" value="P:methionine biosynthetic process"/>
    <property type="evidence" value="ECO:0007669"/>
    <property type="project" value="InterPro"/>
</dbReference>
<dbReference type="GO" id="GO:0008898">
    <property type="term" value="F:S-adenosylmethionine-homocysteine S-methyltransferase activity"/>
    <property type="evidence" value="ECO:0007669"/>
    <property type="project" value="TreeGrafter"/>
</dbReference>
<evidence type="ECO:0000256" key="1">
    <source>
        <dbReference type="ARBA" id="ARBA00022603"/>
    </source>
</evidence>
<gene>
    <name evidence="9" type="primary">mmuM</name>
    <name evidence="9" type="ORF">SAMEA4504048_02145</name>
</gene>
<evidence type="ECO:0000256" key="7">
    <source>
        <dbReference type="PROSITE-ProRule" id="PRU00333"/>
    </source>
</evidence>
<keyword evidence="2 7" id="KW-0808">Transferase</keyword>
<protein>
    <recommendedName>
        <fullName evidence="5">S-methylmethionine:homocysteine methyltransferase</fullName>
    </recommendedName>
</protein>
<dbReference type="PANTHER" id="PTHR46015:SF1">
    <property type="entry name" value="HOMOCYSTEINE S-METHYLTRANSFERASE-LIKE ISOFORM 1"/>
    <property type="match status" value="1"/>
</dbReference>
<feature type="domain" description="Hcy-binding" evidence="8">
    <location>
        <begin position="2"/>
        <end position="316"/>
    </location>
</feature>
<evidence type="ECO:0000313" key="10">
    <source>
        <dbReference type="Proteomes" id="UP000215144"/>
    </source>
</evidence>
<keyword evidence="3 6" id="KW-0479">Metal-binding</keyword>
<dbReference type="InterPro" id="IPR003726">
    <property type="entry name" value="HCY_dom"/>
</dbReference>
<dbReference type="NCBIfam" id="NF007020">
    <property type="entry name" value="PRK09485.1"/>
    <property type="match status" value="1"/>
</dbReference>
<evidence type="ECO:0000256" key="3">
    <source>
        <dbReference type="ARBA" id="ARBA00022723"/>
    </source>
</evidence>
<dbReference type="AlphaFoldDB" id="A0A239XH58"/>
<dbReference type="PROSITE" id="PS50970">
    <property type="entry name" value="HCY"/>
    <property type="match status" value="1"/>
</dbReference>
<evidence type="ECO:0000256" key="6">
    <source>
        <dbReference type="PIRSR" id="PIRSR037505-2"/>
    </source>
</evidence>
<evidence type="ECO:0000259" key="8">
    <source>
        <dbReference type="PROSITE" id="PS50970"/>
    </source>
</evidence>
<name>A0A239XH58_STRAI</name>
<dbReference type="Proteomes" id="UP000215144">
    <property type="component" value="Chromosome 1"/>
</dbReference>
<dbReference type="GO" id="GO:0033528">
    <property type="term" value="P:S-methylmethionine cycle"/>
    <property type="evidence" value="ECO:0007669"/>
    <property type="project" value="TreeGrafter"/>
</dbReference>
<sequence length="321" mass="35147">MGRFKDLLEKQETIILHGALGTELEARGHDISGNLWSAKFLLEDPSVIQKIHEDYVLAGADIITTSTYQASYASLEATGLSQKEAKAIIIKSVDLAKSARDKAWSELSEDEKAGRILPLISGDVGPYAAYLSDGSEYTGDYGQVSKEDLKEFHRSRVSLFVAEGVDLLALETMPNLLEIQALTELLVEEFPTVEAYLSITSQDGQHLSDGSDLKAVVDLVEQSQQILALGINCSSPQVVEDVLATFSKLTDKHLVAYPNSGEVYDGKTQTWSHGDKVQASLAQCHKDWQLQFPQLRLLGGCCRTRPADIADIKNQIGTVSY</sequence>
<dbReference type="InterPro" id="IPR051486">
    <property type="entry name" value="Hcy_S-methyltransferase"/>
</dbReference>
<comment type="cofactor">
    <cofactor evidence="6">
        <name>Zn(2+)</name>
        <dbReference type="ChEBI" id="CHEBI:29105"/>
    </cofactor>
    <text evidence="6">Binds 1 zinc ion per subunit.</text>
</comment>
<dbReference type="InterPro" id="IPR036589">
    <property type="entry name" value="HCY_dom_sf"/>
</dbReference>